<proteinExistence type="inferred from homology"/>
<dbReference type="AlphaFoldDB" id="W4JM74"/>
<dbReference type="OrthoDB" id="3687641at2759"/>
<dbReference type="RefSeq" id="XP_009553127.1">
    <property type="nucleotide sequence ID" value="XM_009554832.1"/>
</dbReference>
<dbReference type="InterPro" id="IPR021765">
    <property type="entry name" value="UstYa-like"/>
</dbReference>
<dbReference type="eggNOG" id="ENOG502SNY2">
    <property type="taxonomic scope" value="Eukaryota"/>
</dbReference>
<evidence type="ECO:0000313" key="4">
    <source>
        <dbReference type="EMBL" id="ETW74628.1"/>
    </source>
</evidence>
<name>W4JM74_HETIT</name>
<dbReference type="Proteomes" id="UP000030671">
    <property type="component" value="Unassembled WGS sequence"/>
</dbReference>
<dbReference type="STRING" id="747525.W4JM74"/>
<dbReference type="PANTHER" id="PTHR33365">
    <property type="entry name" value="YALI0B05434P"/>
    <property type="match status" value="1"/>
</dbReference>
<organism evidence="4 5">
    <name type="scientific">Heterobasidion irregulare (strain TC 32-1)</name>
    <dbReference type="NCBI Taxonomy" id="747525"/>
    <lineage>
        <taxon>Eukaryota</taxon>
        <taxon>Fungi</taxon>
        <taxon>Dikarya</taxon>
        <taxon>Basidiomycota</taxon>
        <taxon>Agaricomycotina</taxon>
        <taxon>Agaricomycetes</taxon>
        <taxon>Russulales</taxon>
        <taxon>Bondarzewiaceae</taxon>
        <taxon>Heterobasidion</taxon>
        <taxon>Heterobasidion annosum species complex</taxon>
    </lineage>
</organism>
<dbReference type="Pfam" id="PF11807">
    <property type="entry name" value="UstYa"/>
    <property type="match status" value="1"/>
</dbReference>
<evidence type="ECO:0000313" key="5">
    <source>
        <dbReference type="Proteomes" id="UP000030671"/>
    </source>
</evidence>
<reference evidence="4 5" key="1">
    <citation type="journal article" date="2012" name="New Phytol.">
        <title>Insight into trade-off between wood decay and parasitism from the genome of a fungal forest pathogen.</title>
        <authorList>
            <person name="Olson A."/>
            <person name="Aerts A."/>
            <person name="Asiegbu F."/>
            <person name="Belbahri L."/>
            <person name="Bouzid O."/>
            <person name="Broberg A."/>
            <person name="Canback B."/>
            <person name="Coutinho P.M."/>
            <person name="Cullen D."/>
            <person name="Dalman K."/>
            <person name="Deflorio G."/>
            <person name="van Diepen L.T."/>
            <person name="Dunand C."/>
            <person name="Duplessis S."/>
            <person name="Durling M."/>
            <person name="Gonthier P."/>
            <person name="Grimwood J."/>
            <person name="Fossdal C.G."/>
            <person name="Hansson D."/>
            <person name="Henrissat B."/>
            <person name="Hietala A."/>
            <person name="Himmelstrand K."/>
            <person name="Hoffmeister D."/>
            <person name="Hogberg N."/>
            <person name="James T.Y."/>
            <person name="Karlsson M."/>
            <person name="Kohler A."/>
            <person name="Kues U."/>
            <person name="Lee Y.H."/>
            <person name="Lin Y.C."/>
            <person name="Lind M."/>
            <person name="Lindquist E."/>
            <person name="Lombard V."/>
            <person name="Lucas S."/>
            <person name="Lunden K."/>
            <person name="Morin E."/>
            <person name="Murat C."/>
            <person name="Park J."/>
            <person name="Raffaello T."/>
            <person name="Rouze P."/>
            <person name="Salamov A."/>
            <person name="Schmutz J."/>
            <person name="Solheim H."/>
            <person name="Stahlberg J."/>
            <person name="Velez H."/>
            <person name="de Vries R.P."/>
            <person name="Wiebenga A."/>
            <person name="Woodward S."/>
            <person name="Yakovlev I."/>
            <person name="Garbelotto M."/>
            <person name="Martin F."/>
            <person name="Grigoriev I.V."/>
            <person name="Stenlid J."/>
        </authorList>
    </citation>
    <scope>NUCLEOTIDE SEQUENCE [LARGE SCALE GENOMIC DNA]</scope>
    <source>
        <strain evidence="4 5">TC 32-1</strain>
    </source>
</reference>
<protein>
    <submittedName>
        <fullName evidence="4">Uncharacterized protein</fullName>
    </submittedName>
</protein>
<dbReference type="KEGG" id="hir:HETIRDRAFT_144814"/>
<evidence type="ECO:0000256" key="2">
    <source>
        <dbReference type="ARBA" id="ARBA00023002"/>
    </source>
</evidence>
<evidence type="ECO:0000256" key="1">
    <source>
        <dbReference type="ARBA" id="ARBA00004685"/>
    </source>
</evidence>
<dbReference type="GeneID" id="20667051"/>
<comment type="pathway">
    <text evidence="1">Mycotoxin biosynthesis.</text>
</comment>
<dbReference type="InParanoid" id="W4JM74"/>
<sequence>MLSRRLSAPSTSSLLTATFGLSLLVNLAAVLYQLHVLYPLRSYTYLGHDHPRELPLGPVRTVNMAFHDDPEHFPLSGVQAWAEWNAIRPPAGGYVFIGQAHLPWSVSMWHQLHCLNHVRSIIAVGDDGSEHTEHCFHYIRQHILCAADTTLEPREEEAGSKGVIPGEGVAHTCRDWTQVDSWTEIRHRTWTPDMEARLMESSVMNKTGE</sequence>
<dbReference type="HOGENOM" id="CLU_042941_8_2_1"/>
<dbReference type="PANTHER" id="PTHR33365:SF11">
    <property type="entry name" value="TAT PATHWAY SIGNAL SEQUENCE"/>
    <property type="match status" value="1"/>
</dbReference>
<comment type="similarity">
    <text evidence="3">Belongs to the ustYa family.</text>
</comment>
<dbReference type="EMBL" id="KI925467">
    <property type="protein sequence ID" value="ETW74628.1"/>
    <property type="molecule type" value="Genomic_DNA"/>
</dbReference>
<dbReference type="GO" id="GO:0016491">
    <property type="term" value="F:oxidoreductase activity"/>
    <property type="evidence" value="ECO:0007669"/>
    <property type="project" value="UniProtKB-KW"/>
</dbReference>
<dbReference type="GO" id="GO:0043386">
    <property type="term" value="P:mycotoxin biosynthetic process"/>
    <property type="evidence" value="ECO:0007669"/>
    <property type="project" value="InterPro"/>
</dbReference>
<evidence type="ECO:0000256" key="3">
    <source>
        <dbReference type="ARBA" id="ARBA00035112"/>
    </source>
</evidence>
<gene>
    <name evidence="4" type="ORF">HETIRDRAFT_144814</name>
</gene>
<accession>W4JM74</accession>
<keyword evidence="2" id="KW-0560">Oxidoreductase</keyword>
<keyword evidence="5" id="KW-1185">Reference proteome</keyword>